<name>A0A7C8M7E7_9PLEO</name>
<comment type="caution">
    <text evidence="2">The sequence shown here is derived from an EMBL/GenBank/DDBJ whole genome shotgun (WGS) entry which is preliminary data.</text>
</comment>
<keyword evidence="1" id="KW-0732">Signal</keyword>
<evidence type="ECO:0000313" key="3">
    <source>
        <dbReference type="Proteomes" id="UP000481861"/>
    </source>
</evidence>
<dbReference type="EMBL" id="JAADJZ010000016">
    <property type="protein sequence ID" value="KAF2869495.1"/>
    <property type="molecule type" value="Genomic_DNA"/>
</dbReference>
<evidence type="ECO:0008006" key="4">
    <source>
        <dbReference type="Google" id="ProtNLM"/>
    </source>
</evidence>
<reference evidence="2 3" key="1">
    <citation type="submission" date="2020-01" db="EMBL/GenBank/DDBJ databases">
        <authorList>
            <consortium name="DOE Joint Genome Institute"/>
            <person name="Haridas S."/>
            <person name="Albert R."/>
            <person name="Binder M."/>
            <person name="Bloem J."/>
            <person name="Labutti K."/>
            <person name="Salamov A."/>
            <person name="Andreopoulos B."/>
            <person name="Baker S.E."/>
            <person name="Barry K."/>
            <person name="Bills G."/>
            <person name="Bluhm B.H."/>
            <person name="Cannon C."/>
            <person name="Castanera R."/>
            <person name="Culley D.E."/>
            <person name="Daum C."/>
            <person name="Ezra D."/>
            <person name="Gonzalez J.B."/>
            <person name="Henrissat B."/>
            <person name="Kuo A."/>
            <person name="Liang C."/>
            <person name="Lipzen A."/>
            <person name="Lutzoni F."/>
            <person name="Magnuson J."/>
            <person name="Mondo S."/>
            <person name="Nolan M."/>
            <person name="Ohm R."/>
            <person name="Pangilinan J."/>
            <person name="Park H.-J.H."/>
            <person name="Ramirez L."/>
            <person name="Alfaro M."/>
            <person name="Sun H."/>
            <person name="Tritt A."/>
            <person name="Yoshinaga Y."/>
            <person name="Zwiers L.-H.L."/>
            <person name="Turgeon B.G."/>
            <person name="Goodwin S.B."/>
            <person name="Spatafora J.W."/>
            <person name="Crous P.W."/>
            <person name="Grigoriev I.V."/>
        </authorList>
    </citation>
    <scope>NUCLEOTIDE SEQUENCE [LARGE SCALE GENOMIC DNA]</scope>
    <source>
        <strain evidence="2 3">CBS 611.86</strain>
    </source>
</reference>
<dbReference type="AlphaFoldDB" id="A0A7C8M7E7"/>
<proteinExistence type="predicted"/>
<accession>A0A7C8M7E7</accession>
<protein>
    <recommendedName>
        <fullName evidence="4">REJ domain-containing protein</fullName>
    </recommendedName>
</protein>
<evidence type="ECO:0000313" key="2">
    <source>
        <dbReference type="EMBL" id="KAF2869495.1"/>
    </source>
</evidence>
<organism evidence="2 3">
    <name type="scientific">Massariosphaeria phaeospora</name>
    <dbReference type="NCBI Taxonomy" id="100035"/>
    <lineage>
        <taxon>Eukaryota</taxon>
        <taxon>Fungi</taxon>
        <taxon>Dikarya</taxon>
        <taxon>Ascomycota</taxon>
        <taxon>Pezizomycotina</taxon>
        <taxon>Dothideomycetes</taxon>
        <taxon>Pleosporomycetidae</taxon>
        <taxon>Pleosporales</taxon>
        <taxon>Pleosporales incertae sedis</taxon>
        <taxon>Massariosphaeria</taxon>
    </lineage>
</organism>
<keyword evidence="3" id="KW-1185">Reference proteome</keyword>
<sequence>MLLITITLITLIVTTATRSPTALSTAPTPQHLLFSPCVLCSMHFTSSSPTLSLIESRLYSSPLTVSPLSLLSRTSLFQDKQPHIIFFVYMS</sequence>
<gene>
    <name evidence="2" type="ORF">BDV95DRAFT_102282</name>
</gene>
<feature type="signal peptide" evidence="1">
    <location>
        <begin position="1"/>
        <end position="16"/>
    </location>
</feature>
<evidence type="ECO:0000256" key="1">
    <source>
        <dbReference type="SAM" id="SignalP"/>
    </source>
</evidence>
<feature type="chain" id="PRO_5028922649" description="REJ domain-containing protein" evidence="1">
    <location>
        <begin position="17"/>
        <end position="91"/>
    </location>
</feature>
<dbReference type="Proteomes" id="UP000481861">
    <property type="component" value="Unassembled WGS sequence"/>
</dbReference>